<evidence type="ECO:0000313" key="4">
    <source>
        <dbReference type="Proteomes" id="UP000027439"/>
    </source>
</evidence>
<name>A0A069NAG3_9BURK</name>
<reference evidence="5" key="3">
    <citation type="journal article" date="2019" name="Int. J. Syst. Evol. Microbiol.">
        <title>The Global Catalogue of Microorganisms (GCM) 10K type strain sequencing project: providing services to taxonomists for standard genome sequencing and annotation.</title>
        <authorList>
            <consortium name="The Broad Institute Genomics Platform"/>
            <consortium name="The Broad Institute Genome Sequencing Center for Infectious Disease"/>
            <person name="Wu L."/>
            <person name="Ma J."/>
        </authorList>
    </citation>
    <scope>NUCLEOTIDE SEQUENCE [LARGE SCALE GENOMIC DNA]</scope>
    <source>
        <strain evidence="5">CGMCC 1.11013</strain>
    </source>
</reference>
<evidence type="ECO:0000313" key="3">
    <source>
        <dbReference type="EMBL" id="KDR25350.1"/>
    </source>
</evidence>
<keyword evidence="1" id="KW-0812">Transmembrane</keyword>
<evidence type="ECO:0000313" key="2">
    <source>
        <dbReference type="EMBL" id="GGD74556.1"/>
    </source>
</evidence>
<gene>
    <name evidence="3" type="ORF">BG57_30685</name>
    <name evidence="2" type="ORF">GCM10010985_31290</name>
</gene>
<sequence length="164" mass="17674">MTYNVVPIHTTKMLRGLKKAVALASSCVVVATVAYFFAHNGAASKEESKPDGLKSLTSPSGQFQAILLTWAGGGGISPYCNEALLVTPSSKSQQQAELEKRYEVYSSECGEFADHSPSPKITWRSDDVLSVTFSINTTAAGPTNVRLKKIDASGRVRIEFEAKE</sequence>
<organism evidence="3 4">
    <name type="scientific">Caballeronia grimmiae</name>
    <dbReference type="NCBI Taxonomy" id="1071679"/>
    <lineage>
        <taxon>Bacteria</taxon>
        <taxon>Pseudomonadati</taxon>
        <taxon>Pseudomonadota</taxon>
        <taxon>Betaproteobacteria</taxon>
        <taxon>Burkholderiales</taxon>
        <taxon>Burkholderiaceae</taxon>
        <taxon>Caballeronia</taxon>
    </lineage>
</organism>
<evidence type="ECO:0000256" key="1">
    <source>
        <dbReference type="SAM" id="Phobius"/>
    </source>
</evidence>
<reference evidence="3 4" key="2">
    <citation type="submission" date="2014-03" db="EMBL/GenBank/DDBJ databases">
        <title>Draft Genome Sequences of Four Burkholderia Strains.</title>
        <authorList>
            <person name="Liu X.Y."/>
            <person name="Li C.X."/>
            <person name="Xu J.H."/>
        </authorList>
    </citation>
    <scope>NUCLEOTIDE SEQUENCE [LARGE SCALE GENOMIC DNA]</scope>
    <source>
        <strain evidence="3 4">R27</strain>
    </source>
</reference>
<protein>
    <submittedName>
        <fullName evidence="3">Uncharacterized protein</fullName>
    </submittedName>
</protein>
<reference evidence="2" key="1">
    <citation type="journal article" date="2014" name="Int. J. Syst. Evol. Microbiol.">
        <title>Complete genome of a new Firmicutes species belonging to the dominant human colonic microbiota ('Ruminococcus bicirculans') reveals two chromosomes and a selective capacity to utilize plant glucans.</title>
        <authorList>
            <consortium name="NISC Comparative Sequencing Program"/>
            <person name="Wegmann U."/>
            <person name="Louis P."/>
            <person name="Goesmann A."/>
            <person name="Henrissat B."/>
            <person name="Duncan S.H."/>
            <person name="Flint H.J."/>
        </authorList>
    </citation>
    <scope>NUCLEOTIDE SEQUENCE</scope>
    <source>
        <strain evidence="2">CGMCC 1.11013</strain>
    </source>
</reference>
<proteinExistence type="predicted"/>
<feature type="transmembrane region" description="Helical" evidence="1">
    <location>
        <begin position="20"/>
        <end position="38"/>
    </location>
</feature>
<keyword evidence="5" id="KW-1185">Reference proteome</keyword>
<keyword evidence="1" id="KW-0472">Membrane</keyword>
<dbReference type="STRING" id="1071679.BG57_30685"/>
<dbReference type="EMBL" id="JFHE01000077">
    <property type="protein sequence ID" value="KDR25350.1"/>
    <property type="molecule type" value="Genomic_DNA"/>
</dbReference>
<dbReference type="RefSeq" id="WP_152562752.1">
    <property type="nucleotide sequence ID" value="NZ_BMEG01000004.1"/>
</dbReference>
<dbReference type="AlphaFoldDB" id="A0A069NAG3"/>
<dbReference type="OrthoDB" id="7006900at2"/>
<dbReference type="EMBL" id="BMEG01000004">
    <property type="protein sequence ID" value="GGD74556.1"/>
    <property type="molecule type" value="Genomic_DNA"/>
</dbReference>
<keyword evidence="1" id="KW-1133">Transmembrane helix</keyword>
<dbReference type="Proteomes" id="UP000597138">
    <property type="component" value="Unassembled WGS sequence"/>
</dbReference>
<reference evidence="2" key="4">
    <citation type="submission" date="2024-05" db="EMBL/GenBank/DDBJ databases">
        <authorList>
            <person name="Sun Q."/>
            <person name="Zhou Y."/>
        </authorList>
    </citation>
    <scope>NUCLEOTIDE SEQUENCE</scope>
    <source>
        <strain evidence="2">CGMCC 1.11013</strain>
    </source>
</reference>
<accession>A0A069NAG3</accession>
<evidence type="ECO:0000313" key="5">
    <source>
        <dbReference type="Proteomes" id="UP000597138"/>
    </source>
</evidence>
<comment type="caution">
    <text evidence="3">The sequence shown here is derived from an EMBL/GenBank/DDBJ whole genome shotgun (WGS) entry which is preliminary data.</text>
</comment>
<dbReference type="Proteomes" id="UP000027439">
    <property type="component" value="Unassembled WGS sequence"/>
</dbReference>